<evidence type="ECO:0000256" key="7">
    <source>
        <dbReference type="ARBA" id="ARBA00023004"/>
    </source>
</evidence>
<keyword evidence="4" id="KW-0004">4Fe-4S</keyword>
<keyword evidence="7" id="KW-0408">Iron</keyword>
<dbReference type="Pfam" id="PF05093">
    <property type="entry name" value="CIAPIN1"/>
    <property type="match status" value="1"/>
</dbReference>
<comment type="subcellular location">
    <subcellularLocation>
        <location evidence="2">Cytoplasm</location>
    </subcellularLocation>
</comment>
<accession>A0A835I5J9</accession>
<evidence type="ECO:0000256" key="1">
    <source>
        <dbReference type="ARBA" id="ARBA00001966"/>
    </source>
</evidence>
<reference evidence="11 12" key="1">
    <citation type="submission" date="2020-10" db="EMBL/GenBank/DDBJ databases">
        <title>The Coptis chinensis genome and diversification of protoberbering-type alkaloids.</title>
        <authorList>
            <person name="Wang B."/>
            <person name="Shu S."/>
            <person name="Song C."/>
            <person name="Liu Y."/>
        </authorList>
    </citation>
    <scope>NUCLEOTIDE SEQUENCE [LARGE SCALE GENOMIC DNA]</scope>
    <source>
        <strain evidence="11">HL-2020</strain>
        <tissue evidence="11">Leaf</tissue>
    </source>
</reference>
<evidence type="ECO:0000256" key="3">
    <source>
        <dbReference type="ARBA" id="ARBA00008169"/>
    </source>
</evidence>
<evidence type="ECO:0000256" key="6">
    <source>
        <dbReference type="ARBA" id="ARBA00022723"/>
    </source>
</evidence>
<dbReference type="GO" id="GO:0005737">
    <property type="term" value="C:cytoplasm"/>
    <property type="evidence" value="ECO:0007669"/>
    <property type="project" value="UniProtKB-SubCell"/>
</dbReference>
<comment type="cofactor">
    <cofactor evidence="1">
        <name>[4Fe-4S] cluster</name>
        <dbReference type="ChEBI" id="CHEBI:49883"/>
    </cofactor>
</comment>
<sequence>MNKDEIVSSLKRRLLLAGFLDAKVPLENLNSFTVRANKPSWKIVGSTRKTCKNCSCGRAEAVEKVEKFGLTMDQIENPQSSCGSCGLGDAFCCGSCPYKSLPPFKLGEKPTVNTKTVLSQLMERLSNYAASSAEVLLEFLQVEAFAKLSNAIRKVNTQWILLP</sequence>
<dbReference type="GO" id="GO:0016226">
    <property type="term" value="P:iron-sulfur cluster assembly"/>
    <property type="evidence" value="ECO:0007669"/>
    <property type="project" value="InterPro"/>
</dbReference>
<keyword evidence="9" id="KW-0496">Mitochondrion</keyword>
<dbReference type="InterPro" id="IPR007785">
    <property type="entry name" value="Anamorsin"/>
</dbReference>
<name>A0A835I5J9_9MAGN</name>
<dbReference type="Proteomes" id="UP000631114">
    <property type="component" value="Unassembled WGS sequence"/>
</dbReference>
<evidence type="ECO:0000256" key="9">
    <source>
        <dbReference type="ARBA" id="ARBA00023128"/>
    </source>
</evidence>
<feature type="domain" description="Anamorsin C-terminal" evidence="10">
    <location>
        <begin position="74"/>
        <end position="109"/>
    </location>
</feature>
<gene>
    <name evidence="11" type="ORF">IFM89_037298</name>
</gene>
<proteinExistence type="inferred from homology"/>
<keyword evidence="8" id="KW-0411">Iron-sulfur</keyword>
<keyword evidence="6" id="KW-0479">Metal-binding</keyword>
<evidence type="ECO:0000259" key="10">
    <source>
        <dbReference type="Pfam" id="PF05093"/>
    </source>
</evidence>
<evidence type="ECO:0000256" key="4">
    <source>
        <dbReference type="ARBA" id="ARBA00022485"/>
    </source>
</evidence>
<evidence type="ECO:0000256" key="5">
    <source>
        <dbReference type="ARBA" id="ARBA00022490"/>
    </source>
</evidence>
<evidence type="ECO:0000256" key="8">
    <source>
        <dbReference type="ARBA" id="ARBA00023014"/>
    </source>
</evidence>
<comment type="caution">
    <text evidence="11">The sequence shown here is derived from an EMBL/GenBank/DDBJ whole genome shotgun (WGS) entry which is preliminary data.</text>
</comment>
<dbReference type="GO" id="GO:0051539">
    <property type="term" value="F:4 iron, 4 sulfur cluster binding"/>
    <property type="evidence" value="ECO:0007669"/>
    <property type="project" value="UniProtKB-KW"/>
</dbReference>
<comment type="similarity">
    <text evidence="3">Belongs to the anamorsin family.</text>
</comment>
<dbReference type="InterPro" id="IPR046408">
    <property type="entry name" value="CIAPIN1"/>
</dbReference>
<organism evidence="11 12">
    <name type="scientific">Coptis chinensis</name>
    <dbReference type="NCBI Taxonomy" id="261450"/>
    <lineage>
        <taxon>Eukaryota</taxon>
        <taxon>Viridiplantae</taxon>
        <taxon>Streptophyta</taxon>
        <taxon>Embryophyta</taxon>
        <taxon>Tracheophyta</taxon>
        <taxon>Spermatophyta</taxon>
        <taxon>Magnoliopsida</taxon>
        <taxon>Ranunculales</taxon>
        <taxon>Ranunculaceae</taxon>
        <taxon>Coptidoideae</taxon>
        <taxon>Coptis</taxon>
    </lineage>
</organism>
<keyword evidence="12" id="KW-1185">Reference proteome</keyword>
<dbReference type="PANTHER" id="PTHR13273:SF14">
    <property type="entry name" value="ANAMORSIN"/>
    <property type="match status" value="1"/>
</dbReference>
<evidence type="ECO:0000313" key="11">
    <source>
        <dbReference type="EMBL" id="KAF9612015.1"/>
    </source>
</evidence>
<evidence type="ECO:0000256" key="2">
    <source>
        <dbReference type="ARBA" id="ARBA00004496"/>
    </source>
</evidence>
<dbReference type="OrthoDB" id="311633at2759"/>
<dbReference type="EMBL" id="JADFTS010000004">
    <property type="protein sequence ID" value="KAF9612015.1"/>
    <property type="molecule type" value="Genomic_DNA"/>
</dbReference>
<protein>
    <recommendedName>
        <fullName evidence="10">Anamorsin C-terminal domain-containing protein</fullName>
    </recommendedName>
</protein>
<dbReference type="PANTHER" id="PTHR13273">
    <property type="entry name" value="ANAMORSIN"/>
    <property type="match status" value="1"/>
</dbReference>
<evidence type="ECO:0000313" key="12">
    <source>
        <dbReference type="Proteomes" id="UP000631114"/>
    </source>
</evidence>
<keyword evidence="5" id="KW-0963">Cytoplasm</keyword>
<dbReference type="GO" id="GO:0046872">
    <property type="term" value="F:metal ion binding"/>
    <property type="evidence" value="ECO:0007669"/>
    <property type="project" value="UniProtKB-KW"/>
</dbReference>
<dbReference type="AlphaFoldDB" id="A0A835I5J9"/>